<evidence type="ECO:0000256" key="2">
    <source>
        <dbReference type="SAM" id="SignalP"/>
    </source>
</evidence>
<organism evidence="3 4">
    <name type="scientific">Nocardioides islandensis</name>
    <dbReference type="NCBI Taxonomy" id="433663"/>
    <lineage>
        <taxon>Bacteria</taxon>
        <taxon>Bacillati</taxon>
        <taxon>Actinomycetota</taxon>
        <taxon>Actinomycetes</taxon>
        <taxon>Propionibacteriales</taxon>
        <taxon>Nocardioidaceae</taxon>
        <taxon>Nocardioides</taxon>
    </lineage>
</organism>
<feature type="signal peptide" evidence="2">
    <location>
        <begin position="1"/>
        <end position="25"/>
    </location>
</feature>
<feature type="chain" id="PRO_5037762690" description="Lipoprotein" evidence="2">
    <location>
        <begin position="26"/>
        <end position="172"/>
    </location>
</feature>
<evidence type="ECO:0000256" key="1">
    <source>
        <dbReference type="SAM" id="MobiDB-lite"/>
    </source>
</evidence>
<evidence type="ECO:0008006" key="5">
    <source>
        <dbReference type="Google" id="ProtNLM"/>
    </source>
</evidence>
<keyword evidence="4" id="KW-1185">Reference proteome</keyword>
<feature type="region of interest" description="Disordered" evidence="1">
    <location>
        <begin position="18"/>
        <end position="51"/>
    </location>
</feature>
<feature type="compositionally biased region" description="Low complexity" evidence="1">
    <location>
        <begin position="18"/>
        <end position="43"/>
    </location>
</feature>
<dbReference type="AlphaFoldDB" id="A0A930VCT5"/>
<name>A0A930VCT5_9ACTN</name>
<evidence type="ECO:0000313" key="4">
    <source>
        <dbReference type="Proteomes" id="UP000640489"/>
    </source>
</evidence>
<dbReference type="RefSeq" id="WP_194705592.1">
    <property type="nucleotide sequence ID" value="NZ_JADKPN010000001.1"/>
</dbReference>
<dbReference type="Proteomes" id="UP000640489">
    <property type="component" value="Unassembled WGS sequence"/>
</dbReference>
<dbReference type="PROSITE" id="PS51257">
    <property type="entry name" value="PROKAR_LIPOPROTEIN"/>
    <property type="match status" value="1"/>
</dbReference>
<gene>
    <name evidence="3" type="ORF">ISU07_05060</name>
</gene>
<keyword evidence="2" id="KW-0732">Signal</keyword>
<protein>
    <recommendedName>
        <fullName evidence="5">Lipoprotein</fullName>
    </recommendedName>
</protein>
<dbReference type="EMBL" id="JADKPN010000001">
    <property type="protein sequence ID" value="MBF4762485.1"/>
    <property type="molecule type" value="Genomic_DNA"/>
</dbReference>
<comment type="caution">
    <text evidence="3">The sequence shown here is derived from an EMBL/GenBank/DDBJ whole genome shotgun (WGS) entry which is preliminary data.</text>
</comment>
<accession>A0A930VCT5</accession>
<reference evidence="3" key="1">
    <citation type="submission" date="2020-11" db="EMBL/GenBank/DDBJ databases">
        <title>Nocardioides sp. nov., isolated from Soil of Cynanchum wilfordii Hemsley rhizosphere.</title>
        <authorList>
            <person name="Lee J.-S."/>
            <person name="Suh M.K."/>
            <person name="Kim J.-S."/>
        </authorList>
    </citation>
    <scope>NUCLEOTIDE SEQUENCE</scope>
    <source>
        <strain evidence="3">KCTC 19275</strain>
    </source>
</reference>
<sequence>MKRLLAALACALVLTACSDDSSSTADPPTPTTSAPSDPTSSPTEEAESPEEFVRRWVDVDREMQNSGDTREYRRMTKGCEACKGVADQVDDIYRAGGYVKTDGLQVKKIRAGDADSNGEVEVQLDVESSPTEYVESAGGEIQKLPGGPVSYLLTLHQSTNSWLLVLLERLAA</sequence>
<proteinExistence type="predicted"/>
<evidence type="ECO:0000313" key="3">
    <source>
        <dbReference type="EMBL" id="MBF4762485.1"/>
    </source>
</evidence>